<keyword evidence="4" id="KW-1185">Reference proteome</keyword>
<dbReference type="Proteomes" id="UP000503462">
    <property type="component" value="Chromosome 3"/>
</dbReference>
<evidence type="ECO:0000256" key="2">
    <source>
        <dbReference type="SAM" id="MobiDB-lite"/>
    </source>
</evidence>
<gene>
    <name evidence="3" type="ORF">AMS68_004449</name>
</gene>
<feature type="compositionally biased region" description="Polar residues" evidence="2">
    <location>
        <begin position="1"/>
        <end position="12"/>
    </location>
</feature>
<evidence type="ECO:0000256" key="1">
    <source>
        <dbReference type="SAM" id="Coils"/>
    </source>
</evidence>
<evidence type="ECO:0000313" key="3">
    <source>
        <dbReference type="EMBL" id="QIW98931.1"/>
    </source>
</evidence>
<sequence length="252" mass="28631">MMGTINSPNSSIRVRGGHTRHKTASTKRIGSGDERKYIEHLEGELSAVQSELPSVAQEHTVKMNRINAENRQLQAQLKDWEMRYDEEVRDFVQQHNVVEKQLRSKNSNLEDYASRAKDRVMELESQLERMQQALEGAEAANVQLERRIEIMSELLTSAPAEAPTRRVMRPRPMSMLPRVPDHRGSWIGSPERAPELGAPQSPAGSYGQPRDGTPEMFEPLERIVSRGLAIASADIRARRQRPTTIRQELYSV</sequence>
<protein>
    <submittedName>
        <fullName evidence="3">Uncharacterized protein</fullName>
    </submittedName>
</protein>
<feature type="region of interest" description="Disordered" evidence="2">
    <location>
        <begin position="1"/>
        <end position="30"/>
    </location>
</feature>
<dbReference type="EMBL" id="CP051141">
    <property type="protein sequence ID" value="QIW98931.1"/>
    <property type="molecule type" value="Genomic_DNA"/>
</dbReference>
<feature type="region of interest" description="Disordered" evidence="2">
    <location>
        <begin position="172"/>
        <end position="216"/>
    </location>
</feature>
<name>A0A6H0XVY4_9PEZI</name>
<feature type="coiled-coil region" evidence="1">
    <location>
        <begin position="56"/>
        <end position="154"/>
    </location>
</feature>
<organism evidence="3 4">
    <name type="scientific">Peltaster fructicola</name>
    <dbReference type="NCBI Taxonomy" id="286661"/>
    <lineage>
        <taxon>Eukaryota</taxon>
        <taxon>Fungi</taxon>
        <taxon>Dikarya</taxon>
        <taxon>Ascomycota</taxon>
        <taxon>Pezizomycotina</taxon>
        <taxon>Dothideomycetes</taxon>
        <taxon>Dothideomycetes incertae sedis</taxon>
        <taxon>Peltaster</taxon>
    </lineage>
</organism>
<keyword evidence="1" id="KW-0175">Coiled coil</keyword>
<proteinExistence type="predicted"/>
<reference evidence="3 4" key="1">
    <citation type="journal article" date="2016" name="Sci. Rep.">
        <title>Peltaster fructicola genome reveals evolution from an invasive phytopathogen to an ectophytic parasite.</title>
        <authorList>
            <person name="Xu C."/>
            <person name="Chen H."/>
            <person name="Gleason M.L."/>
            <person name="Xu J.R."/>
            <person name="Liu H."/>
            <person name="Zhang R."/>
            <person name="Sun G."/>
        </authorList>
    </citation>
    <scope>NUCLEOTIDE SEQUENCE [LARGE SCALE GENOMIC DNA]</scope>
    <source>
        <strain evidence="3 4">LNHT1506</strain>
    </source>
</reference>
<feature type="compositionally biased region" description="Basic residues" evidence="2">
    <location>
        <begin position="15"/>
        <end position="25"/>
    </location>
</feature>
<dbReference type="OrthoDB" id="5343018at2759"/>
<evidence type="ECO:0000313" key="4">
    <source>
        <dbReference type="Proteomes" id="UP000503462"/>
    </source>
</evidence>
<dbReference type="AlphaFoldDB" id="A0A6H0XVY4"/>
<accession>A0A6H0XVY4</accession>